<evidence type="ECO:0000256" key="1">
    <source>
        <dbReference type="SAM" id="Phobius"/>
    </source>
</evidence>
<reference evidence="2 3" key="1">
    <citation type="submission" date="2019-07" db="EMBL/GenBank/DDBJ databases">
        <title>Genomics analysis of Aphanomyces spp. identifies a new class of oomycete effector associated with host adaptation.</title>
        <authorList>
            <person name="Gaulin E."/>
        </authorList>
    </citation>
    <scope>NUCLEOTIDE SEQUENCE [LARGE SCALE GENOMIC DNA]</scope>
    <source>
        <strain evidence="2 3">ATCC 201684</strain>
    </source>
</reference>
<name>A0A6G0WR86_9STRA</name>
<feature type="transmembrane region" description="Helical" evidence="1">
    <location>
        <begin position="326"/>
        <end position="349"/>
    </location>
</feature>
<evidence type="ECO:0000313" key="2">
    <source>
        <dbReference type="EMBL" id="KAF0729912.1"/>
    </source>
</evidence>
<protein>
    <submittedName>
        <fullName evidence="2">Uncharacterized protein</fullName>
    </submittedName>
</protein>
<dbReference type="AlphaFoldDB" id="A0A6G0WR86"/>
<feature type="transmembrane region" description="Helical" evidence="1">
    <location>
        <begin position="647"/>
        <end position="668"/>
    </location>
</feature>
<keyword evidence="1" id="KW-0472">Membrane</keyword>
<proteinExistence type="predicted"/>
<gene>
    <name evidence="2" type="ORF">Ae201684_012551</name>
</gene>
<feature type="transmembrane region" description="Helical" evidence="1">
    <location>
        <begin position="507"/>
        <end position="526"/>
    </location>
</feature>
<feature type="transmembrane region" description="Helical" evidence="1">
    <location>
        <begin position="369"/>
        <end position="387"/>
    </location>
</feature>
<organism evidence="2 3">
    <name type="scientific">Aphanomyces euteiches</name>
    <dbReference type="NCBI Taxonomy" id="100861"/>
    <lineage>
        <taxon>Eukaryota</taxon>
        <taxon>Sar</taxon>
        <taxon>Stramenopiles</taxon>
        <taxon>Oomycota</taxon>
        <taxon>Saprolegniomycetes</taxon>
        <taxon>Saprolegniales</taxon>
        <taxon>Verrucalvaceae</taxon>
        <taxon>Aphanomyces</taxon>
    </lineage>
</organism>
<dbReference type="VEuPathDB" id="FungiDB:AeMF1_001664"/>
<keyword evidence="1" id="KW-0812">Transmembrane</keyword>
<dbReference type="EMBL" id="VJMJ01000159">
    <property type="protein sequence ID" value="KAF0729912.1"/>
    <property type="molecule type" value="Genomic_DNA"/>
</dbReference>
<comment type="caution">
    <text evidence="2">The sequence shown here is derived from an EMBL/GenBank/DDBJ whole genome shotgun (WGS) entry which is preliminary data.</text>
</comment>
<feature type="transmembrane region" description="Helical" evidence="1">
    <location>
        <begin position="417"/>
        <end position="446"/>
    </location>
</feature>
<keyword evidence="1" id="KW-1133">Transmembrane helix</keyword>
<evidence type="ECO:0000313" key="3">
    <source>
        <dbReference type="Proteomes" id="UP000481153"/>
    </source>
</evidence>
<feature type="transmembrane region" description="Helical" evidence="1">
    <location>
        <begin position="621"/>
        <end position="641"/>
    </location>
</feature>
<sequence length="699" mass="79365">MVDDKPRGIVHKLAFQLNRLLACVAAGCVLYCEVTGSTSNKKLLVGASTPPAHTVAYQSHLFQQFLPALVSAPAAVNRTIHYITGNHTSSSFVVYLDGDTTAQQQQTPALQSDFCSKTTDYDYLYYDTNLDIVLTEVLFGYGGWNSSKYWVLVDCSYDGRMFCDTTVIKFYLLDKAMTRLTSFMLQTLSITRPEKQLMTSGGAAMWTTTNLSSFKVGDHEKVTSSEIATYSTAIGFTFPYEPNNFDPIILDDSVPPDGQWRAQVPSTKEKFLFAGTTGIYRRSPAIQGSFNYFYWELPSDPVAFASAIQFVGVKVFKDSWGWFRCFLGIGIGSNIAVNFCVALMVMLNLYREKNIFWIPDIYPSIQSRAMIRAGLLLLDCIMNSWWYPYQWAVNQGSKRNDWGGTLDFNESSRADGLMVVLAITFLAAKALHVRVQLVTVVFIYALCYYMRQSLIASCGLFLDVVTPFIKKNYFENILPTGNDAMDLWAYHENFTTNFWLIANECTYLIVATGASLGYVFLTIVSLKKEKRSSRDMKSFFRLRKLNQIHPEVKDNGGPQETTASFQMLPNAHWAQRSTLYGELNELDVQNCNVERCTGRIADQIYGFVASARDYKFEQDQMFVTGSGVWLLGFVIVNDQYVVNINHYIYLLINTLSGQTYFTVYGFTLQGDTVSRRKQIIFTHDVRRRDVWRVSLKRLR</sequence>
<accession>A0A6G0WR86</accession>
<dbReference type="Proteomes" id="UP000481153">
    <property type="component" value="Unassembled WGS sequence"/>
</dbReference>
<keyword evidence="3" id="KW-1185">Reference proteome</keyword>